<evidence type="ECO:0000313" key="2">
    <source>
        <dbReference type="Proteomes" id="UP000824142"/>
    </source>
</evidence>
<evidence type="ECO:0000313" key="1">
    <source>
        <dbReference type="EMBL" id="HIU65361.1"/>
    </source>
</evidence>
<dbReference type="EMBL" id="DVNO01000013">
    <property type="protein sequence ID" value="HIU65361.1"/>
    <property type="molecule type" value="Genomic_DNA"/>
</dbReference>
<reference evidence="1" key="2">
    <citation type="journal article" date="2021" name="PeerJ">
        <title>Extensive microbial diversity within the chicken gut microbiome revealed by metagenomics and culture.</title>
        <authorList>
            <person name="Gilroy R."/>
            <person name="Ravi A."/>
            <person name="Getino M."/>
            <person name="Pursley I."/>
            <person name="Horton D.L."/>
            <person name="Alikhan N.F."/>
            <person name="Baker D."/>
            <person name="Gharbi K."/>
            <person name="Hall N."/>
            <person name="Watson M."/>
            <person name="Adriaenssens E.M."/>
            <person name="Foster-Nyarko E."/>
            <person name="Jarju S."/>
            <person name="Secka A."/>
            <person name="Antonio M."/>
            <person name="Oren A."/>
            <person name="Chaudhuri R.R."/>
            <person name="La Ragione R."/>
            <person name="Hildebrand F."/>
            <person name="Pallen M.J."/>
        </authorList>
    </citation>
    <scope>NUCLEOTIDE SEQUENCE</scope>
    <source>
        <strain evidence="1">CHK136-897</strain>
    </source>
</reference>
<name>A0A9D1SM72_9PROT</name>
<dbReference type="Proteomes" id="UP000824142">
    <property type="component" value="Unassembled WGS sequence"/>
</dbReference>
<gene>
    <name evidence="1" type="ORF">IAC63_01845</name>
</gene>
<dbReference type="InterPro" id="IPR036063">
    <property type="entry name" value="Smr_dom_sf"/>
</dbReference>
<comment type="caution">
    <text evidence="1">The sequence shown here is derived from an EMBL/GenBank/DDBJ whole genome shotgun (WGS) entry which is preliminary data.</text>
</comment>
<dbReference type="AlphaFoldDB" id="A0A9D1SM72"/>
<accession>A0A9D1SM72</accession>
<reference evidence="1" key="1">
    <citation type="submission" date="2020-10" db="EMBL/GenBank/DDBJ databases">
        <authorList>
            <person name="Gilroy R."/>
        </authorList>
    </citation>
    <scope>NUCLEOTIDE SEQUENCE</scope>
    <source>
        <strain evidence="1">CHK136-897</strain>
    </source>
</reference>
<proteinExistence type="predicted"/>
<organism evidence="1 2">
    <name type="scientific">Candidatus Enterousia avicola</name>
    <dbReference type="NCBI Taxonomy" id="2840787"/>
    <lineage>
        <taxon>Bacteria</taxon>
        <taxon>Pseudomonadati</taxon>
        <taxon>Pseudomonadota</taxon>
        <taxon>Alphaproteobacteria</taxon>
        <taxon>Candidatus Enterousia</taxon>
    </lineage>
</organism>
<dbReference type="Gene3D" id="3.30.1370.110">
    <property type="match status" value="1"/>
</dbReference>
<sequence length="123" mass="14054">MKQLSDDDILSMLDEQLNFDNDSIRKQVRAELKLSRRILPEKESIPNHKTLDLHQHTEEQAWQEIMELAQSGTRNATIITGASGILHNKFPQWASESILSPYISSYSPINNGSFCVKFKKSSH</sequence>
<protein>
    <submittedName>
        <fullName evidence="1">Smr/MutS family protein</fullName>
    </submittedName>
</protein>